<dbReference type="AlphaFoldDB" id="A0A7H9ANW5"/>
<evidence type="ECO:0000313" key="1">
    <source>
        <dbReference type="EMBL" id="QLG45128.1"/>
    </source>
</evidence>
<dbReference type="EMBL" id="CP058595">
    <property type="protein sequence ID" value="QLG45128.1"/>
    <property type="molecule type" value="Genomic_DNA"/>
</dbReference>
<proteinExistence type="predicted"/>
<dbReference type="SUPFAM" id="SSF52091">
    <property type="entry name" value="SpoIIaa-like"/>
    <property type="match status" value="1"/>
</dbReference>
<dbReference type="Gene3D" id="3.40.50.10600">
    <property type="entry name" value="SpoIIaa-like domains"/>
    <property type="match status" value="1"/>
</dbReference>
<gene>
    <name evidence="1" type="ORF">HYG79_07115</name>
</gene>
<dbReference type="InterPro" id="IPR038396">
    <property type="entry name" value="SpoIIAA-like_sf"/>
</dbReference>
<sequence>MGWGETQKLIVERNLDIGRFRFYENITVGEIKEGVHVTFESAVLPLQIAEQIYGDHKPVVYISNRINSYSIDPIGYYEAIKLFPNLKAFAIVSNKRHRKMLASLEKLFMRKPIRVFDTVDEAFEWAAQLLENDGLHQKLST</sequence>
<organism evidence="1 2">
    <name type="scientific">Costertonia aggregata</name>
    <dbReference type="NCBI Taxonomy" id="343403"/>
    <lineage>
        <taxon>Bacteria</taxon>
        <taxon>Pseudomonadati</taxon>
        <taxon>Bacteroidota</taxon>
        <taxon>Flavobacteriia</taxon>
        <taxon>Flavobacteriales</taxon>
        <taxon>Flavobacteriaceae</taxon>
        <taxon>Costertonia</taxon>
    </lineage>
</organism>
<name>A0A7H9ANW5_9FLAO</name>
<evidence type="ECO:0000313" key="2">
    <source>
        <dbReference type="Proteomes" id="UP000509302"/>
    </source>
</evidence>
<dbReference type="InterPro" id="IPR036513">
    <property type="entry name" value="STAS_dom_sf"/>
</dbReference>
<protein>
    <recommendedName>
        <fullName evidence="3">STAS/SEC14 domain-containing protein</fullName>
    </recommendedName>
</protein>
<dbReference type="RefSeq" id="WP_179241418.1">
    <property type="nucleotide sequence ID" value="NZ_CP058595.1"/>
</dbReference>
<keyword evidence="2" id="KW-1185">Reference proteome</keyword>
<evidence type="ECO:0008006" key="3">
    <source>
        <dbReference type="Google" id="ProtNLM"/>
    </source>
</evidence>
<reference evidence="1 2" key="1">
    <citation type="journal article" date="2006" name="Int. J. Syst. Evol. Microbiol.">
        <title>Costertonia aggregata gen. nov., sp. nov., a mesophilic marine bacterium of the family Flavobacteriaceae, isolated from a mature biofilm.</title>
        <authorList>
            <person name="Kwon K.K."/>
            <person name="Lee Y.K."/>
            <person name="Lee H.K."/>
        </authorList>
    </citation>
    <scope>NUCLEOTIDE SEQUENCE [LARGE SCALE GENOMIC DNA]</scope>
    <source>
        <strain evidence="1 2">KCCM 42265</strain>
    </source>
</reference>
<dbReference type="Proteomes" id="UP000509302">
    <property type="component" value="Chromosome"/>
</dbReference>
<dbReference type="KEGG" id="cagg:HYG79_07115"/>
<accession>A0A7H9ANW5</accession>